<gene>
    <name evidence="2" type="ORF">M6B22_19520</name>
</gene>
<accession>A0ABY7JVX8</accession>
<organism evidence="2 3">
    <name type="scientific">Jatrophihabitans cynanchi</name>
    <dbReference type="NCBI Taxonomy" id="2944128"/>
    <lineage>
        <taxon>Bacteria</taxon>
        <taxon>Bacillati</taxon>
        <taxon>Actinomycetota</taxon>
        <taxon>Actinomycetes</taxon>
        <taxon>Jatrophihabitantales</taxon>
        <taxon>Jatrophihabitantaceae</taxon>
        <taxon>Jatrophihabitans</taxon>
    </lineage>
</organism>
<evidence type="ECO:0000313" key="2">
    <source>
        <dbReference type="EMBL" id="WAX56696.1"/>
    </source>
</evidence>
<dbReference type="InterPro" id="IPR014145">
    <property type="entry name" value="LigD_pol_dom"/>
</dbReference>
<dbReference type="Proteomes" id="UP001164693">
    <property type="component" value="Chromosome"/>
</dbReference>
<proteinExistence type="predicted"/>
<name>A0ABY7JVX8_9ACTN</name>
<dbReference type="Gene3D" id="3.90.920.10">
    <property type="entry name" value="DNA primase, PRIM domain"/>
    <property type="match status" value="1"/>
</dbReference>
<dbReference type="Pfam" id="PF21686">
    <property type="entry name" value="LigD_Prim-Pol"/>
    <property type="match status" value="1"/>
</dbReference>
<protein>
    <recommendedName>
        <fullName evidence="1">DNA ligase D polymerase domain-containing protein</fullName>
    </recommendedName>
</protein>
<sequence>MAAVYSPRLRPGTPVSFPVAWSDLADVTPADFTVRTAPALIGDADPWTALMPAPQPVPTELVEQGRTIPAARAQALHEELRRKHRGEGRRRG</sequence>
<evidence type="ECO:0000313" key="3">
    <source>
        <dbReference type="Proteomes" id="UP001164693"/>
    </source>
</evidence>
<keyword evidence="3" id="KW-1185">Reference proteome</keyword>
<feature type="domain" description="DNA ligase D polymerase" evidence="1">
    <location>
        <begin position="1"/>
        <end position="47"/>
    </location>
</feature>
<reference evidence="2" key="1">
    <citation type="submission" date="2022-05" db="EMBL/GenBank/DDBJ databases">
        <title>Jatrophihabitans sp. SB3-54 whole genome sequence.</title>
        <authorList>
            <person name="Suh M.K."/>
            <person name="Eom M.K."/>
            <person name="Kim J.S."/>
            <person name="Kim H.S."/>
            <person name="Do H.E."/>
            <person name="Shin Y.K."/>
            <person name="Lee J.-S."/>
        </authorList>
    </citation>
    <scope>NUCLEOTIDE SEQUENCE</scope>
    <source>
        <strain evidence="2">SB3-54</strain>
    </source>
</reference>
<evidence type="ECO:0000259" key="1">
    <source>
        <dbReference type="Pfam" id="PF21686"/>
    </source>
</evidence>
<dbReference type="EMBL" id="CP097463">
    <property type="protein sequence ID" value="WAX56696.1"/>
    <property type="molecule type" value="Genomic_DNA"/>
</dbReference>